<dbReference type="PANTHER" id="PTHR23117:SF13">
    <property type="entry name" value="GUANYLATE KINASE"/>
    <property type="match status" value="1"/>
</dbReference>
<evidence type="ECO:0000256" key="9">
    <source>
        <dbReference type="ARBA" id="ARBA00022777"/>
    </source>
</evidence>
<dbReference type="HAMAP" id="MF_00328">
    <property type="entry name" value="Guanylate_kinase"/>
    <property type="match status" value="1"/>
</dbReference>
<dbReference type="EMBL" id="QKTW01000006">
    <property type="protein sequence ID" value="PZF74110.1"/>
    <property type="molecule type" value="Genomic_DNA"/>
</dbReference>
<dbReference type="GO" id="GO:0005524">
    <property type="term" value="F:ATP binding"/>
    <property type="evidence" value="ECO:0007669"/>
    <property type="project" value="UniProtKB-UniRule"/>
</dbReference>
<keyword evidence="10 13" id="KW-0067">ATP-binding</keyword>
<dbReference type="NCBIfam" id="TIGR03263">
    <property type="entry name" value="guanyl_kin"/>
    <property type="match status" value="1"/>
</dbReference>
<evidence type="ECO:0000259" key="14">
    <source>
        <dbReference type="PROSITE" id="PS50052"/>
    </source>
</evidence>
<dbReference type="PROSITE" id="PS50052">
    <property type="entry name" value="GUANYLATE_KINASE_2"/>
    <property type="match status" value="1"/>
</dbReference>
<keyword evidence="16" id="KW-1185">Reference proteome</keyword>
<dbReference type="InterPro" id="IPR027417">
    <property type="entry name" value="P-loop_NTPase"/>
</dbReference>
<name>A0A2W2AP12_9BACT</name>
<keyword evidence="8 13" id="KW-0547">Nucleotide-binding</keyword>
<dbReference type="Gene3D" id="3.40.50.300">
    <property type="entry name" value="P-loop containing nucleotide triphosphate hydrolases"/>
    <property type="match status" value="1"/>
</dbReference>
<feature type="domain" description="Guanylate kinase-like" evidence="14">
    <location>
        <begin position="4"/>
        <end position="184"/>
    </location>
</feature>
<evidence type="ECO:0000256" key="7">
    <source>
        <dbReference type="ARBA" id="ARBA00022679"/>
    </source>
</evidence>
<keyword evidence="6 13" id="KW-0963">Cytoplasm</keyword>
<dbReference type="PANTHER" id="PTHR23117">
    <property type="entry name" value="GUANYLATE KINASE-RELATED"/>
    <property type="match status" value="1"/>
</dbReference>
<accession>A0A2W2AP12</accession>
<dbReference type="Proteomes" id="UP000248745">
    <property type="component" value="Unassembled WGS sequence"/>
</dbReference>
<comment type="subcellular location">
    <subcellularLocation>
        <location evidence="2 13">Cytoplasm</location>
    </subcellularLocation>
</comment>
<dbReference type="OrthoDB" id="9808150at2"/>
<organism evidence="15 16">
    <name type="scientific">Taibaiella soli</name>
    <dbReference type="NCBI Taxonomy" id="1649169"/>
    <lineage>
        <taxon>Bacteria</taxon>
        <taxon>Pseudomonadati</taxon>
        <taxon>Bacteroidota</taxon>
        <taxon>Chitinophagia</taxon>
        <taxon>Chitinophagales</taxon>
        <taxon>Chitinophagaceae</taxon>
        <taxon>Taibaiella</taxon>
    </lineage>
</organism>
<keyword evidence="9 13" id="KW-0418">Kinase</keyword>
<evidence type="ECO:0000256" key="5">
    <source>
        <dbReference type="ARBA" id="ARBA00016296"/>
    </source>
</evidence>
<protein>
    <recommendedName>
        <fullName evidence="5 13">Guanylate kinase</fullName>
        <ecNumber evidence="4 13">2.7.4.8</ecNumber>
    </recommendedName>
    <alternativeName>
        <fullName evidence="11 13">GMP kinase</fullName>
    </alternativeName>
</protein>
<comment type="function">
    <text evidence="1 13">Essential for recycling GMP and indirectly, cGMP.</text>
</comment>
<dbReference type="EC" id="2.7.4.8" evidence="4 13"/>
<dbReference type="Pfam" id="PF00625">
    <property type="entry name" value="Guanylate_kin"/>
    <property type="match status" value="1"/>
</dbReference>
<evidence type="ECO:0000256" key="2">
    <source>
        <dbReference type="ARBA" id="ARBA00004496"/>
    </source>
</evidence>
<dbReference type="GO" id="GO:0005829">
    <property type="term" value="C:cytosol"/>
    <property type="evidence" value="ECO:0007669"/>
    <property type="project" value="TreeGrafter"/>
</dbReference>
<dbReference type="SUPFAM" id="SSF52540">
    <property type="entry name" value="P-loop containing nucleoside triphosphate hydrolases"/>
    <property type="match status" value="1"/>
</dbReference>
<evidence type="ECO:0000313" key="15">
    <source>
        <dbReference type="EMBL" id="PZF74110.1"/>
    </source>
</evidence>
<evidence type="ECO:0000256" key="12">
    <source>
        <dbReference type="ARBA" id="ARBA00048594"/>
    </source>
</evidence>
<dbReference type="Gene3D" id="3.30.63.10">
    <property type="entry name" value="Guanylate Kinase phosphate binding domain"/>
    <property type="match status" value="1"/>
</dbReference>
<dbReference type="InterPro" id="IPR008145">
    <property type="entry name" value="GK/Ca_channel_bsu"/>
</dbReference>
<evidence type="ECO:0000256" key="10">
    <source>
        <dbReference type="ARBA" id="ARBA00022840"/>
    </source>
</evidence>
<gene>
    <name evidence="13" type="primary">gmk</name>
    <name evidence="15" type="ORF">DN068_03600</name>
</gene>
<dbReference type="GO" id="GO:0004385">
    <property type="term" value="F:GMP kinase activity"/>
    <property type="evidence" value="ECO:0007669"/>
    <property type="project" value="UniProtKB-UniRule"/>
</dbReference>
<dbReference type="SMART" id="SM00072">
    <property type="entry name" value="GuKc"/>
    <property type="match status" value="1"/>
</dbReference>
<dbReference type="InterPro" id="IPR017665">
    <property type="entry name" value="Guanylate_kinase"/>
</dbReference>
<comment type="similarity">
    <text evidence="3 13">Belongs to the guanylate kinase family.</text>
</comment>
<feature type="binding site" evidence="13">
    <location>
        <begin position="11"/>
        <end position="18"/>
    </location>
    <ligand>
        <name>ATP</name>
        <dbReference type="ChEBI" id="CHEBI:30616"/>
    </ligand>
</feature>
<evidence type="ECO:0000256" key="1">
    <source>
        <dbReference type="ARBA" id="ARBA00003531"/>
    </source>
</evidence>
<comment type="caution">
    <text evidence="15">The sequence shown here is derived from an EMBL/GenBank/DDBJ whole genome shotgun (WGS) entry which is preliminary data.</text>
</comment>
<dbReference type="CDD" id="cd00071">
    <property type="entry name" value="GMPK"/>
    <property type="match status" value="1"/>
</dbReference>
<evidence type="ECO:0000256" key="13">
    <source>
        <dbReference type="HAMAP-Rule" id="MF_00328"/>
    </source>
</evidence>
<evidence type="ECO:0000256" key="11">
    <source>
        <dbReference type="ARBA" id="ARBA00030128"/>
    </source>
</evidence>
<comment type="catalytic activity">
    <reaction evidence="12 13">
        <text>GMP + ATP = GDP + ADP</text>
        <dbReference type="Rhea" id="RHEA:20780"/>
        <dbReference type="ChEBI" id="CHEBI:30616"/>
        <dbReference type="ChEBI" id="CHEBI:58115"/>
        <dbReference type="ChEBI" id="CHEBI:58189"/>
        <dbReference type="ChEBI" id="CHEBI:456216"/>
        <dbReference type="EC" id="2.7.4.8"/>
    </reaction>
</comment>
<keyword evidence="7 13" id="KW-0808">Transferase</keyword>
<evidence type="ECO:0000256" key="8">
    <source>
        <dbReference type="ARBA" id="ARBA00022741"/>
    </source>
</evidence>
<reference evidence="15 16" key="1">
    <citation type="submission" date="2018-06" db="EMBL/GenBank/DDBJ databases">
        <title>Mucibacter soli gen. nov., sp. nov., a new member of the family Chitinophagaceae producing mucin.</title>
        <authorList>
            <person name="Kim M.-K."/>
            <person name="Park S."/>
            <person name="Kim T.-S."/>
            <person name="Joung Y."/>
            <person name="Han J.-H."/>
            <person name="Kim S.B."/>
        </authorList>
    </citation>
    <scope>NUCLEOTIDE SEQUENCE [LARGE SCALE GENOMIC DNA]</scope>
    <source>
        <strain evidence="15 16">R1-15</strain>
    </source>
</reference>
<proteinExistence type="inferred from homology"/>
<sequence>MAPEKFIIITAPSGSGKTTLVRRLLAAYPKLAFSISACTRNPRPGEQHGKDYYFYAENDFKNLIDEDAFVEWEMVYTGKYYGTLKSEVQRIWQNDQFPLVDIDVQGALAIQRKYPDSSLSLFIEAPSLEVLRQRLIARGTETAQTLEERIEKAKDELTYAPQFDRIIINDDLEEATRELVKVVEDFLGVPAL</sequence>
<dbReference type="InterPro" id="IPR008144">
    <property type="entry name" value="Guanylate_kin-like_dom"/>
</dbReference>
<evidence type="ECO:0000256" key="3">
    <source>
        <dbReference type="ARBA" id="ARBA00005790"/>
    </source>
</evidence>
<evidence type="ECO:0000313" key="16">
    <source>
        <dbReference type="Proteomes" id="UP000248745"/>
    </source>
</evidence>
<dbReference type="AlphaFoldDB" id="A0A2W2AP12"/>
<evidence type="ECO:0000256" key="4">
    <source>
        <dbReference type="ARBA" id="ARBA00012961"/>
    </source>
</evidence>
<dbReference type="FunFam" id="3.30.63.10:FF:000005">
    <property type="entry name" value="Guanylate kinase"/>
    <property type="match status" value="1"/>
</dbReference>
<evidence type="ECO:0000256" key="6">
    <source>
        <dbReference type="ARBA" id="ARBA00022490"/>
    </source>
</evidence>
<dbReference type="RefSeq" id="WP_110997527.1">
    <property type="nucleotide sequence ID" value="NZ_QKTW01000006.1"/>
</dbReference>